<dbReference type="Gene3D" id="1.20.5.1930">
    <property type="match status" value="1"/>
</dbReference>
<feature type="transmembrane region" description="Helical" evidence="9">
    <location>
        <begin position="85"/>
        <end position="102"/>
    </location>
</feature>
<comment type="caution">
    <text evidence="11">The sequence shown here is derived from an EMBL/GenBank/DDBJ whole genome shotgun (WGS) entry which is preliminary data.</text>
</comment>
<dbReference type="PANTHER" id="PTHR24421:SF10">
    <property type="entry name" value="NITRATE_NITRITE SENSOR PROTEIN NARQ"/>
    <property type="match status" value="1"/>
</dbReference>
<proteinExistence type="predicted"/>
<evidence type="ECO:0000256" key="3">
    <source>
        <dbReference type="ARBA" id="ARBA00022553"/>
    </source>
</evidence>
<dbReference type="EMBL" id="BAAAOS010000025">
    <property type="protein sequence ID" value="GAA1583070.1"/>
    <property type="molecule type" value="Genomic_DNA"/>
</dbReference>
<evidence type="ECO:0000256" key="6">
    <source>
        <dbReference type="ARBA" id="ARBA00022777"/>
    </source>
</evidence>
<keyword evidence="9" id="KW-0812">Transmembrane</keyword>
<evidence type="ECO:0000256" key="5">
    <source>
        <dbReference type="ARBA" id="ARBA00022741"/>
    </source>
</evidence>
<keyword evidence="9" id="KW-1133">Transmembrane helix</keyword>
<evidence type="ECO:0000256" key="8">
    <source>
        <dbReference type="ARBA" id="ARBA00023012"/>
    </source>
</evidence>
<keyword evidence="8" id="KW-0902">Two-component regulatory system</keyword>
<dbReference type="SMART" id="SM00387">
    <property type="entry name" value="HATPase_c"/>
    <property type="match status" value="1"/>
</dbReference>
<evidence type="ECO:0000256" key="2">
    <source>
        <dbReference type="ARBA" id="ARBA00012438"/>
    </source>
</evidence>
<dbReference type="Pfam" id="PF07730">
    <property type="entry name" value="HisKA_3"/>
    <property type="match status" value="1"/>
</dbReference>
<dbReference type="InterPro" id="IPR050482">
    <property type="entry name" value="Sensor_HK_TwoCompSys"/>
</dbReference>
<keyword evidence="12" id="KW-1185">Reference proteome</keyword>
<keyword evidence="6" id="KW-0418">Kinase</keyword>
<keyword evidence="7" id="KW-0067">ATP-binding</keyword>
<reference evidence="11 12" key="1">
    <citation type="journal article" date="2019" name="Int. J. Syst. Evol. Microbiol.">
        <title>The Global Catalogue of Microorganisms (GCM) 10K type strain sequencing project: providing services to taxonomists for standard genome sequencing and annotation.</title>
        <authorList>
            <consortium name="The Broad Institute Genomics Platform"/>
            <consortium name="The Broad Institute Genome Sequencing Center for Infectious Disease"/>
            <person name="Wu L."/>
            <person name="Ma J."/>
        </authorList>
    </citation>
    <scope>NUCLEOTIDE SEQUENCE [LARGE SCALE GENOMIC DNA]</scope>
    <source>
        <strain evidence="11 12">JCM 14969</strain>
    </source>
</reference>
<dbReference type="Pfam" id="PF02518">
    <property type="entry name" value="HATPase_c"/>
    <property type="match status" value="1"/>
</dbReference>
<sequence>MTPIAVRTGDNGWVTQADRLVDRVAAISRRITDAPEWPAVAAIGLGTAAVIETVVQLEGTGANLSIALLLALASTAPLAVSREHLVLGAGVVAVANLLSVLAYQWTTVAGLVALLAVIYLVGAVIVTGRRQRLKEAAARDESSRLVADTLLEHALRGERARIARELHDVVAHHISMIAVQAETARLTTPGLPAEGADRLVAIGDTARAALTEMRRLLGVLREDAGTEPTRKPQPSLQQLVDLVDDARDSTGASTRLIVHGLVGPLDPGLELIAFRIIQEALTNTRRHAPGAAVDVELEYGADELRLRVRDNGPGRSTGKSGEGHGLLGMQERAATVGGWLRTGPAPVNGFLVEATLPIPRPVSSETVAR</sequence>
<comment type="catalytic activity">
    <reaction evidence="1">
        <text>ATP + protein L-histidine = ADP + protein N-phospho-L-histidine.</text>
        <dbReference type="EC" id="2.7.13.3"/>
    </reaction>
</comment>
<dbReference type="CDD" id="cd16917">
    <property type="entry name" value="HATPase_UhpB-NarQ-NarX-like"/>
    <property type="match status" value="1"/>
</dbReference>
<keyword evidence="5" id="KW-0547">Nucleotide-binding</keyword>
<keyword evidence="9" id="KW-0472">Membrane</keyword>
<evidence type="ECO:0000256" key="1">
    <source>
        <dbReference type="ARBA" id="ARBA00000085"/>
    </source>
</evidence>
<dbReference type="Gene3D" id="3.30.565.10">
    <property type="entry name" value="Histidine kinase-like ATPase, C-terminal domain"/>
    <property type="match status" value="1"/>
</dbReference>
<dbReference type="InterPro" id="IPR036890">
    <property type="entry name" value="HATPase_C_sf"/>
</dbReference>
<evidence type="ECO:0000259" key="10">
    <source>
        <dbReference type="SMART" id="SM00387"/>
    </source>
</evidence>
<organism evidence="11 12">
    <name type="scientific">Kribbella sancticallisti</name>
    <dbReference type="NCBI Taxonomy" id="460087"/>
    <lineage>
        <taxon>Bacteria</taxon>
        <taxon>Bacillati</taxon>
        <taxon>Actinomycetota</taxon>
        <taxon>Actinomycetes</taxon>
        <taxon>Propionibacteriales</taxon>
        <taxon>Kribbellaceae</taxon>
        <taxon>Kribbella</taxon>
    </lineage>
</organism>
<gene>
    <name evidence="11" type="ORF">GCM10009789_41050</name>
</gene>
<dbReference type="Proteomes" id="UP001500393">
    <property type="component" value="Unassembled WGS sequence"/>
</dbReference>
<evidence type="ECO:0000313" key="12">
    <source>
        <dbReference type="Proteomes" id="UP001500393"/>
    </source>
</evidence>
<feature type="domain" description="Histidine kinase/HSP90-like ATPase" evidence="10">
    <location>
        <begin position="268"/>
        <end position="360"/>
    </location>
</feature>
<feature type="transmembrane region" description="Helical" evidence="9">
    <location>
        <begin position="108"/>
        <end position="126"/>
    </location>
</feature>
<name>A0ABN2DQ11_9ACTN</name>
<evidence type="ECO:0000256" key="4">
    <source>
        <dbReference type="ARBA" id="ARBA00022679"/>
    </source>
</evidence>
<keyword evidence="3" id="KW-0597">Phosphoprotein</keyword>
<dbReference type="SUPFAM" id="SSF55874">
    <property type="entry name" value="ATPase domain of HSP90 chaperone/DNA topoisomerase II/histidine kinase"/>
    <property type="match status" value="1"/>
</dbReference>
<protein>
    <recommendedName>
        <fullName evidence="2">histidine kinase</fullName>
        <ecNumber evidence="2">2.7.13.3</ecNumber>
    </recommendedName>
</protein>
<evidence type="ECO:0000313" key="11">
    <source>
        <dbReference type="EMBL" id="GAA1583070.1"/>
    </source>
</evidence>
<dbReference type="InterPro" id="IPR003594">
    <property type="entry name" value="HATPase_dom"/>
</dbReference>
<dbReference type="InterPro" id="IPR011712">
    <property type="entry name" value="Sig_transdc_His_kin_sub3_dim/P"/>
</dbReference>
<keyword evidence="4" id="KW-0808">Transferase</keyword>
<evidence type="ECO:0000256" key="9">
    <source>
        <dbReference type="SAM" id="Phobius"/>
    </source>
</evidence>
<evidence type="ECO:0000256" key="7">
    <source>
        <dbReference type="ARBA" id="ARBA00022840"/>
    </source>
</evidence>
<dbReference type="PANTHER" id="PTHR24421">
    <property type="entry name" value="NITRATE/NITRITE SENSOR PROTEIN NARX-RELATED"/>
    <property type="match status" value="1"/>
</dbReference>
<dbReference type="EC" id="2.7.13.3" evidence="2"/>
<accession>A0ABN2DQ11</accession>